<dbReference type="KEGG" id="cbot:ATE48_18915"/>
<dbReference type="FunCoup" id="A0A1B1AMM2">
    <property type="interactions" value="584"/>
</dbReference>
<evidence type="ECO:0000313" key="8">
    <source>
        <dbReference type="EMBL" id="ANP47819.1"/>
    </source>
</evidence>
<accession>A0A1B1AMM2</accession>
<dbReference type="InterPro" id="IPR018271">
    <property type="entry name" value="Ribosomal_uS14_CS"/>
</dbReference>
<organism evidence="8 9">
    <name type="scientific">Candidatus Viadribacter manganicus</name>
    <dbReference type="NCBI Taxonomy" id="1759059"/>
    <lineage>
        <taxon>Bacteria</taxon>
        <taxon>Pseudomonadati</taxon>
        <taxon>Pseudomonadota</taxon>
        <taxon>Alphaproteobacteria</taxon>
        <taxon>Hyphomonadales</taxon>
        <taxon>Hyphomonadaceae</taxon>
        <taxon>Candidatus Viadribacter</taxon>
    </lineage>
</organism>
<evidence type="ECO:0000256" key="4">
    <source>
        <dbReference type="ARBA" id="ARBA00023274"/>
    </source>
</evidence>
<comment type="function">
    <text evidence="1 7">Binds 16S rRNA, required for the assembly of 30S particles and may also be responsible for determining the conformation of the 16S rRNA at the A site.</text>
</comment>
<evidence type="ECO:0000256" key="2">
    <source>
        <dbReference type="ARBA" id="ARBA00009083"/>
    </source>
</evidence>
<dbReference type="EMBL" id="CP013244">
    <property type="protein sequence ID" value="ANP47819.1"/>
    <property type="molecule type" value="Genomic_DNA"/>
</dbReference>
<dbReference type="SUPFAM" id="SSF57716">
    <property type="entry name" value="Glucocorticoid receptor-like (DNA-binding domain)"/>
    <property type="match status" value="1"/>
</dbReference>
<dbReference type="HAMAP" id="MF_00537">
    <property type="entry name" value="Ribosomal_uS14_1"/>
    <property type="match status" value="1"/>
</dbReference>
<name>A0A1B1AMM2_9PROT</name>
<dbReference type="InterPro" id="IPR001209">
    <property type="entry name" value="Ribosomal_uS14"/>
</dbReference>
<dbReference type="GO" id="GO:0003735">
    <property type="term" value="F:structural constituent of ribosome"/>
    <property type="evidence" value="ECO:0007669"/>
    <property type="project" value="InterPro"/>
</dbReference>
<dbReference type="PANTHER" id="PTHR19836">
    <property type="entry name" value="30S RIBOSOMAL PROTEIN S14"/>
    <property type="match status" value="1"/>
</dbReference>
<comment type="similarity">
    <text evidence="2 7">Belongs to the universal ribosomal protein uS14 family.</text>
</comment>
<keyword evidence="7" id="KW-0699">rRNA-binding</keyword>
<dbReference type="GO" id="GO:0005737">
    <property type="term" value="C:cytoplasm"/>
    <property type="evidence" value="ECO:0007669"/>
    <property type="project" value="UniProtKB-ARBA"/>
</dbReference>
<sequence length="101" mass="11664">MAKTSSIERNKKRERLSKQFAARRAKLRATALNEDLPLEERFAARLKLAQLPRNSSPTRVRNRCELTGRPRAFYRKLKLSRIALRELASNGQIPGMVKSSW</sequence>
<evidence type="ECO:0000256" key="7">
    <source>
        <dbReference type="HAMAP-Rule" id="MF_00537"/>
    </source>
</evidence>
<dbReference type="InParanoid" id="A0A1B1AMM2"/>
<gene>
    <name evidence="7" type="primary">rpsN</name>
    <name evidence="8" type="ORF">ATE48_18915</name>
</gene>
<reference evidence="8 9" key="1">
    <citation type="submission" date="2015-11" db="EMBL/GenBank/DDBJ databases">
        <title>Whole-Genome Sequence of Candidatus Oderbacter manganicum from the National Park Lower Oder Valley, Germany.</title>
        <authorList>
            <person name="Braun B."/>
            <person name="Liere K."/>
            <person name="Szewzyk U."/>
        </authorList>
    </citation>
    <scope>NUCLEOTIDE SEQUENCE [LARGE SCALE GENOMIC DNA]</scope>
    <source>
        <strain evidence="8 9">OTSz_A_272</strain>
    </source>
</reference>
<keyword evidence="4 7" id="KW-0687">Ribonucleoprotein</keyword>
<evidence type="ECO:0000256" key="1">
    <source>
        <dbReference type="ARBA" id="ARBA00003686"/>
    </source>
</evidence>
<keyword evidence="9" id="KW-1185">Reference proteome</keyword>
<dbReference type="GO" id="GO:0019843">
    <property type="term" value="F:rRNA binding"/>
    <property type="evidence" value="ECO:0007669"/>
    <property type="project" value="UniProtKB-UniRule"/>
</dbReference>
<dbReference type="InterPro" id="IPR023036">
    <property type="entry name" value="Ribosomal_uS14_bac/plastid"/>
</dbReference>
<evidence type="ECO:0000313" key="9">
    <source>
        <dbReference type="Proteomes" id="UP000092498"/>
    </source>
</evidence>
<dbReference type="FunFam" id="1.10.287.1480:FF:000001">
    <property type="entry name" value="30S ribosomal protein S14"/>
    <property type="match status" value="1"/>
</dbReference>
<keyword evidence="3 7" id="KW-0689">Ribosomal protein</keyword>
<protein>
    <recommendedName>
        <fullName evidence="5 7">Small ribosomal subunit protein uS14</fullName>
    </recommendedName>
</protein>
<evidence type="ECO:0000256" key="5">
    <source>
        <dbReference type="ARBA" id="ARBA00035167"/>
    </source>
</evidence>
<dbReference type="Pfam" id="PF00253">
    <property type="entry name" value="Ribosomal_S14"/>
    <property type="match status" value="1"/>
</dbReference>
<dbReference type="STRING" id="1759059.ATE48_18915"/>
<dbReference type="GO" id="GO:0006412">
    <property type="term" value="P:translation"/>
    <property type="evidence" value="ECO:0007669"/>
    <property type="project" value="UniProtKB-UniRule"/>
</dbReference>
<proteinExistence type="inferred from homology"/>
<dbReference type="Gene3D" id="1.10.287.1480">
    <property type="match status" value="1"/>
</dbReference>
<dbReference type="NCBIfam" id="NF006477">
    <property type="entry name" value="PRK08881.1"/>
    <property type="match status" value="1"/>
</dbReference>
<dbReference type="GO" id="GO:0015935">
    <property type="term" value="C:small ribosomal subunit"/>
    <property type="evidence" value="ECO:0007669"/>
    <property type="project" value="TreeGrafter"/>
</dbReference>
<dbReference type="PROSITE" id="PS00527">
    <property type="entry name" value="RIBOSOMAL_S14"/>
    <property type="match status" value="1"/>
</dbReference>
<dbReference type="PANTHER" id="PTHR19836:SF19">
    <property type="entry name" value="SMALL RIBOSOMAL SUBUNIT PROTEIN US14M"/>
    <property type="match status" value="1"/>
</dbReference>
<dbReference type="Proteomes" id="UP000092498">
    <property type="component" value="Chromosome"/>
</dbReference>
<comment type="subunit">
    <text evidence="6 7">Part of the 30S ribosomal subunit. Contacts proteins S3 and S10.</text>
</comment>
<evidence type="ECO:0000256" key="6">
    <source>
        <dbReference type="ARBA" id="ARBA00047110"/>
    </source>
</evidence>
<dbReference type="OrthoDB" id="9810484at2"/>
<dbReference type="RefSeq" id="WP_066774300.1">
    <property type="nucleotide sequence ID" value="NZ_CP013244.1"/>
</dbReference>
<dbReference type="AlphaFoldDB" id="A0A1B1AMM2"/>
<keyword evidence="7" id="KW-0694">RNA-binding</keyword>
<evidence type="ECO:0000256" key="3">
    <source>
        <dbReference type="ARBA" id="ARBA00022980"/>
    </source>
</evidence>